<dbReference type="Proteomes" id="UP001175271">
    <property type="component" value="Unassembled WGS sequence"/>
</dbReference>
<dbReference type="InterPro" id="IPR011146">
    <property type="entry name" value="HIT-like"/>
</dbReference>
<evidence type="ECO:0000256" key="3">
    <source>
        <dbReference type="ARBA" id="ARBA00022729"/>
    </source>
</evidence>
<dbReference type="GO" id="GO:0034663">
    <property type="term" value="C:endoplasmic reticulum chaperone complex"/>
    <property type="evidence" value="ECO:0007669"/>
    <property type="project" value="TreeGrafter"/>
</dbReference>
<dbReference type="InterPro" id="IPR036265">
    <property type="entry name" value="HIT-like_sf"/>
</dbReference>
<evidence type="ECO:0000256" key="4">
    <source>
        <dbReference type="ARBA" id="ARBA00022741"/>
    </source>
</evidence>
<sequence length="1114" mass="125908">MSTGGVQKCVFCDIIWNRPVQHLKASEKVVMIQDRSPHAPHHYLALSKCHINQPGDLTAADVELVEEMERLGRELLREKLKEKGQADTVEDMLRMGFHFPPMIRINHLHLHILYPVSEMSFFNKSVVFRPSRFFHSSKDVLEELKAKRGDKTEENNPEVDAALADSKLLVMNLHGLLLSAAVLLSQVSPGDGALAAMSIDLGSQFIKIGLVKPGVPMEIVLNKESRRKTPTVVTFKGGERLFADAAAALSVKTPKTTFTHILDLIGKKVDNPIVQQHRERFPHLAVVIDENRGTLSFPVDDATYNVETLLAMILWNVKQITEEYAQQPVRDTVITIPVYFNQAERKAVAKAAEIAGLNLLQLLTDGSAAGLNYGVFRRKEITEQSQTLLVYDVGASKTTATILEYRLVKEKNSNEKNPSMSTLGVGYDRTLGGLELSVRMQKHLVEEFKKMKKTKKEITENPRAMAKMLKEAERVKQVLSANVDHFAQIENVFDEQDFRVKVTREQLHEMIADLESRFMQPITDALKMAELNVDQIDQIVLMGGGTRVPRIQAILQEFFKGKELGRFLNTDEAIALGAVYQAAHLSKGFKVKKFAVQELQIHPIQVDFTSFVGEQQEERKMTRTLFGYKSYYPTNKKIISFTSHTKDFPFNVNYGSLSHLSDKQLSEFGSLNLTTVNVQGVTEAVEKEGADPSSEFKGTKAYFFVDNSGIVHIDKIELVYERPSKIESVVNTIADKISGFFGSDENKEKVEEESNDEASKESEKSETEDQKKPESSKEEPPKSEKAEKSEKEKDESTEKQDSEDSKLKETKNETDSAKKAEPEKPKVVKIALKVDKVHQDVLDLSDSESKSAVQRLADFEKVEKAKAEREVAHNTLEALLYDLSDKLEGDEFSQYATEEEKLAARGELDNVRAWLEDEVTFETTTEEFKANKKALDTAVKQIRFRRKQHKERPKVIADLQSLFNHSETFFALSKNLTEVFTETELSTLEKKIDETKSWWAEKSAEQEKLGLNQDPAMTVGDIKDKMKELDRELKYLLTKMKYHKPKTVKKAKDAAENETETSTEEKRAGEENSDAEKEAKTEDEQSQKETDEPVKTEGSTAAEEEQKSHDGQEL</sequence>
<dbReference type="SUPFAM" id="SSF53067">
    <property type="entry name" value="Actin-like ATPase domain"/>
    <property type="match status" value="2"/>
</dbReference>
<dbReference type="PROSITE" id="PS51084">
    <property type="entry name" value="HIT_2"/>
    <property type="match status" value="1"/>
</dbReference>
<comment type="caution">
    <text evidence="12">The sequence shown here is derived from an EMBL/GenBank/DDBJ whole genome shotgun (WGS) entry which is preliminary data.</text>
</comment>
<dbReference type="PANTHER" id="PTHR45639:SF3">
    <property type="entry name" value="HYPOXIA UP-REGULATED PROTEIN 1"/>
    <property type="match status" value="1"/>
</dbReference>
<feature type="compositionally biased region" description="Basic and acidic residues" evidence="10">
    <location>
        <begin position="1104"/>
        <end position="1114"/>
    </location>
</feature>
<dbReference type="GO" id="GO:0140662">
    <property type="term" value="F:ATP-dependent protein folding chaperone"/>
    <property type="evidence" value="ECO:0007669"/>
    <property type="project" value="InterPro"/>
</dbReference>
<dbReference type="SUPFAM" id="SSF54197">
    <property type="entry name" value="HIT-like"/>
    <property type="match status" value="1"/>
</dbReference>
<dbReference type="InterPro" id="IPR029047">
    <property type="entry name" value="HSP70_peptide-bd_sf"/>
</dbReference>
<dbReference type="SUPFAM" id="SSF100934">
    <property type="entry name" value="Heat shock protein 70kD (HSP70), C-terminal subdomain"/>
    <property type="match status" value="1"/>
</dbReference>
<evidence type="ECO:0000256" key="2">
    <source>
        <dbReference type="ARBA" id="ARBA00007381"/>
    </source>
</evidence>
<keyword evidence="7" id="KW-0143">Chaperone</keyword>
<evidence type="ECO:0000313" key="12">
    <source>
        <dbReference type="EMBL" id="KAK0410691.1"/>
    </source>
</evidence>
<dbReference type="Gene3D" id="2.60.34.10">
    <property type="entry name" value="Substrate Binding Domain Of DNAk, Chain A, domain 1"/>
    <property type="match status" value="1"/>
</dbReference>
<comment type="subcellular location">
    <subcellularLocation>
        <location evidence="1">Endoplasmic reticulum lumen</location>
    </subcellularLocation>
</comment>
<feature type="short sequence motif" description="Histidine triad motif" evidence="9">
    <location>
        <begin position="107"/>
        <end position="111"/>
    </location>
</feature>
<reference evidence="12" key="1">
    <citation type="submission" date="2023-06" db="EMBL/GenBank/DDBJ databases">
        <title>Genomic analysis of the entomopathogenic nematode Steinernema hermaphroditum.</title>
        <authorList>
            <person name="Schwarz E.M."/>
            <person name="Heppert J.K."/>
            <person name="Baniya A."/>
            <person name="Schwartz H.T."/>
            <person name="Tan C.-H."/>
            <person name="Antoshechkin I."/>
            <person name="Sternberg P.W."/>
            <person name="Goodrich-Blair H."/>
            <person name="Dillman A.R."/>
        </authorList>
    </citation>
    <scope>NUCLEOTIDE SEQUENCE</scope>
    <source>
        <strain evidence="12">PS9179</strain>
        <tissue evidence="12">Whole animal</tissue>
    </source>
</reference>
<dbReference type="AlphaFoldDB" id="A0AA39HRE6"/>
<dbReference type="InterPro" id="IPR043129">
    <property type="entry name" value="ATPase_NBD"/>
</dbReference>
<accession>A0AA39HRE6</accession>
<protein>
    <recommendedName>
        <fullName evidence="8">Hypoxia up-regulated protein 1</fullName>
    </recommendedName>
</protein>
<dbReference type="Gene3D" id="3.90.640.10">
    <property type="entry name" value="Actin, Chain A, domain 4"/>
    <property type="match status" value="1"/>
</dbReference>
<dbReference type="PRINTS" id="PR00301">
    <property type="entry name" value="HEATSHOCK70"/>
</dbReference>
<dbReference type="GO" id="GO:0030968">
    <property type="term" value="P:endoplasmic reticulum unfolded protein response"/>
    <property type="evidence" value="ECO:0007669"/>
    <property type="project" value="TreeGrafter"/>
</dbReference>
<organism evidence="12 13">
    <name type="scientific">Steinernema hermaphroditum</name>
    <dbReference type="NCBI Taxonomy" id="289476"/>
    <lineage>
        <taxon>Eukaryota</taxon>
        <taxon>Metazoa</taxon>
        <taxon>Ecdysozoa</taxon>
        <taxon>Nematoda</taxon>
        <taxon>Chromadorea</taxon>
        <taxon>Rhabditida</taxon>
        <taxon>Tylenchina</taxon>
        <taxon>Panagrolaimomorpha</taxon>
        <taxon>Strongyloidoidea</taxon>
        <taxon>Steinernematidae</taxon>
        <taxon>Steinernema</taxon>
    </lineage>
</organism>
<dbReference type="Pfam" id="PF00012">
    <property type="entry name" value="HSP70"/>
    <property type="match status" value="1"/>
</dbReference>
<dbReference type="Gene3D" id="3.30.428.10">
    <property type="entry name" value="HIT-like"/>
    <property type="match status" value="1"/>
</dbReference>
<feature type="compositionally biased region" description="Basic and acidic residues" evidence="10">
    <location>
        <begin position="1063"/>
        <end position="1095"/>
    </location>
</feature>
<dbReference type="InterPro" id="IPR013126">
    <property type="entry name" value="Hsp_70_fam"/>
</dbReference>
<feature type="domain" description="HIT" evidence="11">
    <location>
        <begin position="10"/>
        <end position="122"/>
    </location>
</feature>
<evidence type="ECO:0000256" key="6">
    <source>
        <dbReference type="ARBA" id="ARBA00022840"/>
    </source>
</evidence>
<feature type="region of interest" description="Disordered" evidence="10">
    <location>
        <begin position="1045"/>
        <end position="1114"/>
    </location>
</feature>
<dbReference type="InterPro" id="IPR018181">
    <property type="entry name" value="Heat_shock_70_CS"/>
</dbReference>
<dbReference type="Gene3D" id="3.30.420.40">
    <property type="match status" value="2"/>
</dbReference>
<keyword evidence="13" id="KW-1185">Reference proteome</keyword>
<gene>
    <name evidence="12" type="ORF">QR680_005277</name>
</gene>
<dbReference type="CDD" id="cd10230">
    <property type="entry name" value="ASKHA_NBD_HSP70_HYOU1"/>
    <property type="match status" value="1"/>
</dbReference>
<dbReference type="GO" id="GO:0005524">
    <property type="term" value="F:ATP binding"/>
    <property type="evidence" value="ECO:0007669"/>
    <property type="project" value="UniProtKB-KW"/>
</dbReference>
<evidence type="ECO:0000256" key="5">
    <source>
        <dbReference type="ARBA" id="ARBA00022824"/>
    </source>
</evidence>
<dbReference type="GO" id="GO:0003824">
    <property type="term" value="F:catalytic activity"/>
    <property type="evidence" value="ECO:0007669"/>
    <property type="project" value="InterPro"/>
</dbReference>
<feature type="region of interest" description="Disordered" evidence="10">
    <location>
        <begin position="744"/>
        <end position="827"/>
    </location>
</feature>
<keyword evidence="5" id="KW-0256">Endoplasmic reticulum</keyword>
<proteinExistence type="inferred from homology"/>
<evidence type="ECO:0000256" key="1">
    <source>
        <dbReference type="ARBA" id="ARBA00004319"/>
    </source>
</evidence>
<dbReference type="EMBL" id="JAUCMV010000003">
    <property type="protein sequence ID" value="KAK0410691.1"/>
    <property type="molecule type" value="Genomic_DNA"/>
</dbReference>
<evidence type="ECO:0000256" key="8">
    <source>
        <dbReference type="ARBA" id="ARBA00040503"/>
    </source>
</evidence>
<dbReference type="PANTHER" id="PTHR45639">
    <property type="entry name" value="HSC70CB, ISOFORM G-RELATED"/>
    <property type="match status" value="1"/>
</dbReference>
<evidence type="ECO:0000256" key="9">
    <source>
        <dbReference type="PROSITE-ProRule" id="PRU00464"/>
    </source>
</evidence>
<dbReference type="FunFam" id="3.30.30.30:FF:000004">
    <property type="entry name" value="hypoxia up-regulated protein 1"/>
    <property type="match status" value="1"/>
</dbReference>
<dbReference type="GO" id="GO:0005788">
    <property type="term" value="C:endoplasmic reticulum lumen"/>
    <property type="evidence" value="ECO:0007669"/>
    <property type="project" value="UniProtKB-SubCell"/>
</dbReference>
<comment type="similarity">
    <text evidence="2">Belongs to the heat shock protein 70 family.</text>
</comment>
<dbReference type="Gene3D" id="1.20.1270.10">
    <property type="match status" value="1"/>
</dbReference>
<dbReference type="Gene3D" id="3.30.30.30">
    <property type="match status" value="1"/>
</dbReference>
<evidence type="ECO:0000259" key="11">
    <source>
        <dbReference type="PROSITE" id="PS51084"/>
    </source>
</evidence>
<evidence type="ECO:0000256" key="10">
    <source>
        <dbReference type="SAM" id="MobiDB-lite"/>
    </source>
</evidence>
<keyword evidence="3" id="KW-0732">Signal</keyword>
<keyword evidence="6" id="KW-0067">ATP-binding</keyword>
<dbReference type="PROSITE" id="PS01036">
    <property type="entry name" value="HSP70_3"/>
    <property type="match status" value="1"/>
</dbReference>
<dbReference type="InterPro" id="IPR029048">
    <property type="entry name" value="HSP70_C_sf"/>
</dbReference>
<keyword evidence="4" id="KW-0547">Nucleotide-binding</keyword>
<evidence type="ECO:0000256" key="7">
    <source>
        <dbReference type="ARBA" id="ARBA00023186"/>
    </source>
</evidence>
<dbReference type="Pfam" id="PF11969">
    <property type="entry name" value="DcpS_C"/>
    <property type="match status" value="1"/>
</dbReference>
<name>A0AA39HRE6_9BILA</name>
<evidence type="ECO:0000313" key="13">
    <source>
        <dbReference type="Proteomes" id="UP001175271"/>
    </source>
</evidence>